<dbReference type="Pfam" id="PF00130">
    <property type="entry name" value="C1_1"/>
    <property type="match status" value="1"/>
</dbReference>
<protein>
    <recommendedName>
        <fullName evidence="4">Phorbol-ester/DAG-type domain-containing protein</fullName>
    </recommendedName>
</protein>
<dbReference type="InterPro" id="IPR046349">
    <property type="entry name" value="C1-like_sf"/>
</dbReference>
<name>A0ABR2RWD1_9ROSI</name>
<dbReference type="PROSITE" id="PS50081">
    <property type="entry name" value="ZF_DAG_PE_2"/>
    <property type="match status" value="1"/>
</dbReference>
<evidence type="ECO:0000259" key="4">
    <source>
        <dbReference type="PROSITE" id="PS50081"/>
    </source>
</evidence>
<dbReference type="Proteomes" id="UP001396334">
    <property type="component" value="Unassembled WGS sequence"/>
</dbReference>
<evidence type="ECO:0000313" key="5">
    <source>
        <dbReference type="EMBL" id="KAK9017298.1"/>
    </source>
</evidence>
<dbReference type="EMBL" id="JBBPBN010000020">
    <property type="protein sequence ID" value="KAK9017298.1"/>
    <property type="molecule type" value="Genomic_DNA"/>
</dbReference>
<keyword evidence="6" id="KW-1185">Reference proteome</keyword>
<dbReference type="InterPro" id="IPR004146">
    <property type="entry name" value="DC1"/>
</dbReference>
<keyword evidence="1" id="KW-0479">Metal-binding</keyword>
<evidence type="ECO:0000256" key="1">
    <source>
        <dbReference type="ARBA" id="ARBA00022723"/>
    </source>
</evidence>
<evidence type="ECO:0000313" key="6">
    <source>
        <dbReference type="Proteomes" id="UP001396334"/>
    </source>
</evidence>
<gene>
    <name evidence="5" type="ORF">V6N11_079777</name>
</gene>
<dbReference type="Gene3D" id="3.30.60.20">
    <property type="match status" value="1"/>
</dbReference>
<proteinExistence type="predicted"/>
<dbReference type="Pfam" id="PF03107">
    <property type="entry name" value="C1_2"/>
    <property type="match status" value="3"/>
</dbReference>
<sequence>MELQHFLHAHKLSLKDVVKENGTVYCYGCTDIINGPAYSCQTCKQSVFVMHKSCAELPLQMQRPAFHPHPLRYNIMKMIVCDRCGDLSACCGSYSCMYCAFNLDIKCATVIFNNENDADKPGHERTTIQHFSHRHQLIRCKLSLPTTELGIRIFNALWKSRKSKCMYCKQELQGSPTFVCLPCQFVVHESCINDMPTRVRSPFHPQHVLVPRHIDTDTSEQVRCCACGKKMRGVSFFCYRCNVDLHVSCAKYRTRAIKHNCHPHHLLHLGKSVIKRTSCNACRKDCSGSFFRCIKCDFNVHPECIPLPTICRRKSGARSTHNMFFSLLPLGRVILHAAPAKRTYKALPSLVQLVASPCTVHALRIKLVR</sequence>
<reference evidence="5 6" key="1">
    <citation type="journal article" date="2024" name="G3 (Bethesda)">
        <title>Genome assembly of Hibiscus sabdariffa L. provides insights into metabolisms of medicinal natural products.</title>
        <authorList>
            <person name="Kim T."/>
        </authorList>
    </citation>
    <scope>NUCLEOTIDE SEQUENCE [LARGE SCALE GENOMIC DNA]</scope>
    <source>
        <strain evidence="5">TK-2024</strain>
        <tissue evidence="5">Old leaves</tissue>
    </source>
</reference>
<evidence type="ECO:0000256" key="3">
    <source>
        <dbReference type="ARBA" id="ARBA00022833"/>
    </source>
</evidence>
<dbReference type="PANTHER" id="PTHR46288:SF86">
    <property type="entry name" value="PHORBOL-ESTER_DAG-TYPE DOMAIN-CONTAINING PROTEIN"/>
    <property type="match status" value="1"/>
</dbReference>
<comment type="caution">
    <text evidence="5">The sequence shown here is derived from an EMBL/GenBank/DDBJ whole genome shotgun (WGS) entry which is preliminary data.</text>
</comment>
<dbReference type="PROSITE" id="PS00479">
    <property type="entry name" value="ZF_DAG_PE_1"/>
    <property type="match status" value="1"/>
</dbReference>
<keyword evidence="2" id="KW-0677">Repeat</keyword>
<dbReference type="SUPFAM" id="SSF57889">
    <property type="entry name" value="Cysteine-rich domain"/>
    <property type="match status" value="4"/>
</dbReference>
<dbReference type="InterPro" id="IPR002219">
    <property type="entry name" value="PKC_DAG/PE"/>
</dbReference>
<feature type="domain" description="Phorbol-ester/DAG-type" evidence="4">
    <location>
        <begin position="263"/>
        <end position="311"/>
    </location>
</feature>
<evidence type="ECO:0000256" key="2">
    <source>
        <dbReference type="ARBA" id="ARBA00022737"/>
    </source>
</evidence>
<accession>A0ABR2RWD1</accession>
<organism evidence="5 6">
    <name type="scientific">Hibiscus sabdariffa</name>
    <name type="common">roselle</name>
    <dbReference type="NCBI Taxonomy" id="183260"/>
    <lineage>
        <taxon>Eukaryota</taxon>
        <taxon>Viridiplantae</taxon>
        <taxon>Streptophyta</taxon>
        <taxon>Embryophyta</taxon>
        <taxon>Tracheophyta</taxon>
        <taxon>Spermatophyta</taxon>
        <taxon>Magnoliopsida</taxon>
        <taxon>eudicotyledons</taxon>
        <taxon>Gunneridae</taxon>
        <taxon>Pentapetalae</taxon>
        <taxon>rosids</taxon>
        <taxon>malvids</taxon>
        <taxon>Malvales</taxon>
        <taxon>Malvaceae</taxon>
        <taxon>Malvoideae</taxon>
        <taxon>Hibiscus</taxon>
    </lineage>
</organism>
<dbReference type="PANTHER" id="PTHR46288">
    <property type="entry name" value="PHORBOL-ESTER/DAG-TYPE DOMAIN-CONTAINING PROTEIN"/>
    <property type="match status" value="1"/>
</dbReference>
<keyword evidence="3" id="KW-0862">Zinc</keyword>
<dbReference type="SMART" id="SM00109">
    <property type="entry name" value="C1"/>
    <property type="match status" value="4"/>
</dbReference>